<dbReference type="EMBL" id="AJ605139">
    <property type="protein sequence ID" value="CAE53367.1"/>
    <property type="molecule type" value="Genomic_DNA"/>
</dbReference>
<feature type="transmembrane region" description="Helical" evidence="6">
    <location>
        <begin position="80"/>
        <end position="99"/>
    </location>
</feature>
<dbReference type="FunFam" id="3.40.50.12780:FF:000013">
    <property type="entry name" value="Long-chain-fatty-acid--AMP ligase FadD32"/>
    <property type="match status" value="1"/>
</dbReference>
<evidence type="ECO:0000256" key="1">
    <source>
        <dbReference type="ARBA" id="ARBA00006432"/>
    </source>
</evidence>
<sequence>MGYDMATAPDLVTLIRQHVAGRPDADAVGFLTDPDDIRGGVVSWTYGQLDREARGYAAWLQQRLPAGSRVLLLYPNGLDFVAAFFGCLYAGMIAVPAPLPGRYRHHQHRVATISADARVSAVLTTAAHLGEVRDWARACGLDHLLIAVGDEPEFGDPAGWTPASPERATIALLQYTSGSTGDPKGVVVTHDNILYNLDACVRGLRWPDDWRVGGWLPLYHDLAMQGLLNMAVVRGGYALLMEPVSFVRDPVRWLRTIAEHDIQVTFAPTFAYQLCLDRVTDEQLAALDLSGWKIAGNAAEPVNPAILAAFAEKFAPAGFRPESFAPIYGMAEATGYISGEVGRAPLVRTVGLDALAHGRLADPAPDEPVREIVSCGTPNEACDIRVVDPETSRVRPDGWLGEIWIRGRSVSPGYWSDAGPAFAAVTAEGEDGFLRTGDLGVLQDGELYVHGRLKETFTVHGRHLYPHDVEQELRARHPELGKCGAVFPGRAPGAGGARGVVVTHEVTNAARDRLPELAAGLRHTVGRAFGVEVSAVLLLRPGAVLRTTSGKIRRSAMRELFHEGKLTALYQHPPAPREPLPYVGDPSPATRVTSLSRP</sequence>
<evidence type="ECO:0000256" key="4">
    <source>
        <dbReference type="ARBA" id="ARBA00023098"/>
    </source>
</evidence>
<dbReference type="GO" id="GO:0016874">
    <property type="term" value="F:ligase activity"/>
    <property type="evidence" value="ECO:0007669"/>
    <property type="project" value="UniProtKB-KW"/>
</dbReference>
<dbReference type="GO" id="GO:0006633">
    <property type="term" value="P:fatty acid biosynthetic process"/>
    <property type="evidence" value="ECO:0007669"/>
    <property type="project" value="TreeGrafter"/>
</dbReference>
<accession>Q70AY2</accession>
<evidence type="ECO:0000313" key="8">
    <source>
        <dbReference type="EMBL" id="CAE53367.1"/>
    </source>
</evidence>
<dbReference type="GO" id="GO:0070566">
    <property type="term" value="F:adenylyltransferase activity"/>
    <property type="evidence" value="ECO:0007669"/>
    <property type="project" value="TreeGrafter"/>
</dbReference>
<dbReference type="RefSeq" id="WP_122978340.1">
    <property type="nucleotide sequence ID" value="NZ_BOMX01000176.1"/>
</dbReference>
<evidence type="ECO:0000256" key="6">
    <source>
        <dbReference type="SAM" id="Phobius"/>
    </source>
</evidence>
<protein>
    <submittedName>
        <fullName evidence="8">Acyl-CoA ligase</fullName>
    </submittedName>
    <submittedName>
        <fullName evidence="9">Acyl-CoA synthetase (AMP-forming)/AMP-acid ligase II</fullName>
    </submittedName>
</protein>
<dbReference type="GO" id="GO:0005886">
    <property type="term" value="C:plasma membrane"/>
    <property type="evidence" value="ECO:0007669"/>
    <property type="project" value="TreeGrafter"/>
</dbReference>
<dbReference type="InterPro" id="IPR000873">
    <property type="entry name" value="AMP-dep_synth/lig_dom"/>
</dbReference>
<keyword evidence="4" id="KW-0443">Lipid metabolism</keyword>
<keyword evidence="6" id="KW-0812">Transmembrane</keyword>
<evidence type="ECO:0000313" key="10">
    <source>
        <dbReference type="Proteomes" id="UP000320239"/>
    </source>
</evidence>
<proteinExistence type="inferred from homology"/>
<evidence type="ECO:0000256" key="3">
    <source>
        <dbReference type="ARBA" id="ARBA00022832"/>
    </source>
</evidence>
<dbReference type="InterPro" id="IPR040097">
    <property type="entry name" value="FAAL/FAAC"/>
</dbReference>
<dbReference type="InterPro" id="IPR045851">
    <property type="entry name" value="AMP-bd_C_sf"/>
</dbReference>
<dbReference type="AlphaFoldDB" id="Q70AY2"/>
<dbReference type="GO" id="GO:0071766">
    <property type="term" value="P:Actinobacterium-type cell wall biogenesis"/>
    <property type="evidence" value="ECO:0007669"/>
    <property type="project" value="UniProtKB-ARBA"/>
</dbReference>
<feature type="region of interest" description="Disordered" evidence="5">
    <location>
        <begin position="571"/>
        <end position="598"/>
    </location>
</feature>
<keyword evidence="3" id="KW-0276">Fatty acid metabolism</keyword>
<dbReference type="Gene3D" id="3.30.300.30">
    <property type="match status" value="1"/>
</dbReference>
<keyword evidence="10" id="KW-1185">Reference proteome</keyword>
<feature type="domain" description="AMP-dependent synthetase/ligase" evidence="7">
    <location>
        <begin position="16"/>
        <end position="415"/>
    </location>
</feature>
<dbReference type="Proteomes" id="UP000320239">
    <property type="component" value="Unassembled WGS sequence"/>
</dbReference>
<keyword evidence="2 8" id="KW-0436">Ligase</keyword>
<dbReference type="InterPro" id="IPR042099">
    <property type="entry name" value="ANL_N_sf"/>
</dbReference>
<reference evidence="9 10" key="2">
    <citation type="submission" date="2019-06" db="EMBL/GenBank/DDBJ databases">
        <title>Sequencing the genomes of 1000 actinobacteria strains.</title>
        <authorList>
            <person name="Klenk H.-P."/>
        </authorList>
    </citation>
    <scope>NUCLEOTIDE SEQUENCE [LARGE SCALE GENOMIC DNA]</scope>
    <source>
        <strain evidence="9 10">DSM 43866</strain>
    </source>
</reference>
<dbReference type="CDD" id="cd05931">
    <property type="entry name" value="FAAL"/>
    <property type="match status" value="1"/>
</dbReference>
<dbReference type="PANTHER" id="PTHR22754">
    <property type="entry name" value="DISCO-INTERACTING PROTEIN 2 DIP2 -RELATED"/>
    <property type="match status" value="1"/>
</dbReference>
<dbReference type="Pfam" id="PF00501">
    <property type="entry name" value="AMP-binding"/>
    <property type="match status" value="1"/>
</dbReference>
<reference evidence="8" key="1">
    <citation type="journal article" date="2004" name="Microbiology">
        <title>Organization of the teicoplanin gene cluster in Actinoplanes teichomyceticus.</title>
        <authorList>
            <person name="Sosio M."/>
            <person name="Kloosterman H."/>
            <person name="Bianchi A."/>
            <person name="de Vreugd P."/>
            <person name="Dijkhuizen L."/>
            <person name="Donadio S."/>
        </authorList>
    </citation>
    <scope>NUCLEOTIDE SEQUENCE</scope>
    <source>
        <strain evidence="8">ATCC31131</strain>
    </source>
</reference>
<dbReference type="EMBL" id="VIWY01000008">
    <property type="protein sequence ID" value="TWG09465.1"/>
    <property type="molecule type" value="Genomic_DNA"/>
</dbReference>
<dbReference type="Gene3D" id="3.40.50.12780">
    <property type="entry name" value="N-terminal domain of ligase-like"/>
    <property type="match status" value="1"/>
</dbReference>
<comment type="similarity">
    <text evidence="1">Belongs to the ATP-dependent AMP-binding enzyme family.</text>
</comment>
<dbReference type="PROSITE" id="PS00455">
    <property type="entry name" value="AMP_BINDING"/>
    <property type="match status" value="1"/>
</dbReference>
<evidence type="ECO:0000313" key="9">
    <source>
        <dbReference type="EMBL" id="TWG09465.1"/>
    </source>
</evidence>
<name>Q70AY2_ACTTI</name>
<keyword evidence="6" id="KW-1133">Transmembrane helix</keyword>
<evidence type="ECO:0000256" key="5">
    <source>
        <dbReference type="SAM" id="MobiDB-lite"/>
    </source>
</evidence>
<evidence type="ECO:0000256" key="2">
    <source>
        <dbReference type="ARBA" id="ARBA00022598"/>
    </source>
</evidence>
<dbReference type="SUPFAM" id="SSF56801">
    <property type="entry name" value="Acetyl-CoA synthetase-like"/>
    <property type="match status" value="1"/>
</dbReference>
<dbReference type="OrthoDB" id="3671040at2"/>
<keyword evidence="6" id="KW-0472">Membrane</keyword>
<dbReference type="SMR" id="Q70AY2"/>
<dbReference type="InterPro" id="IPR020845">
    <property type="entry name" value="AMP-binding_CS"/>
</dbReference>
<dbReference type="PANTHER" id="PTHR22754:SF32">
    <property type="entry name" value="DISCO-INTERACTING PROTEIN 2"/>
    <property type="match status" value="1"/>
</dbReference>
<organism evidence="8">
    <name type="scientific">Actinoplanes teichomyceticus</name>
    <dbReference type="NCBI Taxonomy" id="1867"/>
    <lineage>
        <taxon>Bacteria</taxon>
        <taxon>Bacillati</taxon>
        <taxon>Actinomycetota</taxon>
        <taxon>Actinomycetes</taxon>
        <taxon>Micromonosporales</taxon>
        <taxon>Micromonosporaceae</taxon>
        <taxon>Actinoplanes</taxon>
    </lineage>
</organism>
<gene>
    <name evidence="8" type="primary">tcp26</name>
    <name evidence="9" type="ORF">FHX34_108180</name>
</gene>
<evidence type="ECO:0000259" key="7">
    <source>
        <dbReference type="Pfam" id="PF00501"/>
    </source>
</evidence>